<evidence type="ECO:0000313" key="1">
    <source>
        <dbReference type="EMBL" id="OYR14605.1"/>
    </source>
</evidence>
<evidence type="ECO:0000313" key="2">
    <source>
        <dbReference type="Proteomes" id="UP000216345"/>
    </source>
</evidence>
<sequence>MQLAHTLIIQCIERKEKRMLVMINALPSGNYLRKALFGLQTIV</sequence>
<dbReference type="Proteomes" id="UP000216345">
    <property type="component" value="Unassembled WGS sequence"/>
</dbReference>
<reference evidence="1 2" key="1">
    <citation type="submission" date="2017-07" db="EMBL/GenBank/DDBJ databases">
        <title>Phylogenetic study on the rhizospheric bacterium Ochrobactrum sp. A44.</title>
        <authorList>
            <person name="Krzyzanowska D.M."/>
            <person name="Ossowicki A."/>
            <person name="Rajewska M."/>
            <person name="Maciag T."/>
            <person name="Kaczynski Z."/>
            <person name="Czerwicka M."/>
            <person name="Jafra S."/>
        </authorList>
    </citation>
    <scope>NUCLEOTIDE SEQUENCE [LARGE SCALE GENOMIC DNA]</scope>
    <source>
        <strain evidence="1 2">PR17</strain>
    </source>
</reference>
<proteinExistence type="predicted"/>
<protein>
    <submittedName>
        <fullName evidence="1">Uncharacterized protein</fullName>
    </submittedName>
</protein>
<name>A0A256FIB5_9HYPH</name>
<gene>
    <name evidence="1" type="ORF">CEV32_0612</name>
</gene>
<organism evidence="1 2">
    <name type="scientific">Brucella rhizosphaerae</name>
    <dbReference type="NCBI Taxonomy" id="571254"/>
    <lineage>
        <taxon>Bacteria</taxon>
        <taxon>Pseudomonadati</taxon>
        <taxon>Pseudomonadota</taxon>
        <taxon>Alphaproteobacteria</taxon>
        <taxon>Hyphomicrobiales</taxon>
        <taxon>Brucellaceae</taxon>
        <taxon>Brucella/Ochrobactrum group</taxon>
        <taxon>Brucella</taxon>
    </lineage>
</organism>
<dbReference type="EMBL" id="NNRK01000026">
    <property type="protein sequence ID" value="OYR14605.1"/>
    <property type="molecule type" value="Genomic_DNA"/>
</dbReference>
<dbReference type="AlphaFoldDB" id="A0A256FIB5"/>
<accession>A0A256FIB5</accession>
<keyword evidence="2" id="KW-1185">Reference proteome</keyword>
<comment type="caution">
    <text evidence="1">The sequence shown here is derived from an EMBL/GenBank/DDBJ whole genome shotgun (WGS) entry which is preliminary data.</text>
</comment>